<protein>
    <submittedName>
        <fullName evidence="1">Uncharacterized protein</fullName>
    </submittedName>
</protein>
<proteinExistence type="predicted"/>
<name>A0ACC0XSI3_9ROSI</name>
<dbReference type="EMBL" id="CM047745">
    <property type="protein sequence ID" value="KAJ0024416.1"/>
    <property type="molecule type" value="Genomic_DNA"/>
</dbReference>
<accession>A0ACC0XSI3</accession>
<reference evidence="2" key="1">
    <citation type="journal article" date="2023" name="G3 (Bethesda)">
        <title>Genome assembly and association tests identify interacting loci associated with vigor, precocity, and sex in interspecific pistachio rootstocks.</title>
        <authorList>
            <person name="Palmer W."/>
            <person name="Jacygrad E."/>
            <person name="Sagayaradj S."/>
            <person name="Cavanaugh K."/>
            <person name="Han R."/>
            <person name="Bertier L."/>
            <person name="Beede B."/>
            <person name="Kafkas S."/>
            <person name="Golino D."/>
            <person name="Preece J."/>
            <person name="Michelmore R."/>
        </authorList>
    </citation>
    <scope>NUCLEOTIDE SEQUENCE [LARGE SCALE GENOMIC DNA]</scope>
</reference>
<keyword evidence="2" id="KW-1185">Reference proteome</keyword>
<dbReference type="Proteomes" id="UP001163603">
    <property type="component" value="Chromosome 10"/>
</dbReference>
<comment type="caution">
    <text evidence="1">The sequence shown here is derived from an EMBL/GenBank/DDBJ whole genome shotgun (WGS) entry which is preliminary data.</text>
</comment>
<gene>
    <name evidence="1" type="ORF">Pint_07608</name>
</gene>
<sequence length="368" mass="41905">MELNLTNCHIRELPDDLGKLSSLESLLLGRNFFESIPTSIINLSKLSYLDLSFCERLKSLPKLPHELEGIDAHNCTSLKEVSNLPHLLCDLECLDAHGWTAEEVSSSLSTRFPKTVLRNVRVNFSNCYRMDQNVLEEVVEDAMLEIQPSKISMGIRSKGYLPHLSACICFSGIEIPNWFNFQSEGSSVTLLEASVPYGSKICGFAVCAIVEFQNYHNEGQGLVVGHRYRFRRGSNYRLRRDPNNWTEPGALKGWDYGTGPEFVDSHHVFLGFDFRPHLPENRPYLSALVTTIQFYVEDLNAKRIGCCNVKKCGAYFIYEGQRSPIKVTSLFDRTVDKKKEKEKEKEKEETHSKRLKISNSFEGESSSR</sequence>
<evidence type="ECO:0000313" key="1">
    <source>
        <dbReference type="EMBL" id="KAJ0024416.1"/>
    </source>
</evidence>
<organism evidence="1 2">
    <name type="scientific">Pistacia integerrima</name>
    <dbReference type="NCBI Taxonomy" id="434235"/>
    <lineage>
        <taxon>Eukaryota</taxon>
        <taxon>Viridiplantae</taxon>
        <taxon>Streptophyta</taxon>
        <taxon>Embryophyta</taxon>
        <taxon>Tracheophyta</taxon>
        <taxon>Spermatophyta</taxon>
        <taxon>Magnoliopsida</taxon>
        <taxon>eudicotyledons</taxon>
        <taxon>Gunneridae</taxon>
        <taxon>Pentapetalae</taxon>
        <taxon>rosids</taxon>
        <taxon>malvids</taxon>
        <taxon>Sapindales</taxon>
        <taxon>Anacardiaceae</taxon>
        <taxon>Pistacia</taxon>
    </lineage>
</organism>
<evidence type="ECO:0000313" key="2">
    <source>
        <dbReference type="Proteomes" id="UP001163603"/>
    </source>
</evidence>